<proteinExistence type="predicted"/>
<evidence type="ECO:0000313" key="1">
    <source>
        <dbReference type="EMBL" id="GAF75074.1"/>
    </source>
</evidence>
<dbReference type="EMBL" id="BARS01004237">
    <property type="protein sequence ID" value="GAF75074.1"/>
    <property type="molecule type" value="Genomic_DNA"/>
</dbReference>
<organism evidence="1">
    <name type="scientific">marine sediment metagenome</name>
    <dbReference type="NCBI Taxonomy" id="412755"/>
    <lineage>
        <taxon>unclassified sequences</taxon>
        <taxon>metagenomes</taxon>
        <taxon>ecological metagenomes</taxon>
    </lineage>
</organism>
<comment type="caution">
    <text evidence="1">The sequence shown here is derived from an EMBL/GenBank/DDBJ whole genome shotgun (WGS) entry which is preliminary data.</text>
</comment>
<gene>
    <name evidence="1" type="ORF">S01H1_08251</name>
</gene>
<evidence type="ECO:0008006" key="2">
    <source>
        <dbReference type="Google" id="ProtNLM"/>
    </source>
</evidence>
<accession>X0S203</accession>
<reference evidence="1" key="1">
    <citation type="journal article" date="2014" name="Front. Microbiol.">
        <title>High frequency of phylogenetically diverse reductive dehalogenase-homologous genes in deep subseafloor sedimentary metagenomes.</title>
        <authorList>
            <person name="Kawai M."/>
            <person name="Futagami T."/>
            <person name="Toyoda A."/>
            <person name="Takaki Y."/>
            <person name="Nishi S."/>
            <person name="Hori S."/>
            <person name="Arai W."/>
            <person name="Tsubouchi T."/>
            <person name="Morono Y."/>
            <person name="Uchiyama I."/>
            <person name="Ito T."/>
            <person name="Fujiyama A."/>
            <person name="Inagaki F."/>
            <person name="Takami H."/>
        </authorList>
    </citation>
    <scope>NUCLEOTIDE SEQUENCE</scope>
    <source>
        <strain evidence="1">Expedition CK06-06</strain>
    </source>
</reference>
<protein>
    <recommendedName>
        <fullName evidence="2">ArnR1-like winged helix-turn-helix domain-containing protein</fullName>
    </recommendedName>
</protein>
<dbReference type="AlphaFoldDB" id="X0S203"/>
<feature type="non-terminal residue" evidence="1">
    <location>
        <position position="1"/>
    </location>
</feature>
<sequence>GKLRTDAVLCDLLSLAVQHGDREHGHSVSALHTIGIGDFGVEKTLGELESHGLVFKSGELWALTASGYNEAERVVRSIGESY</sequence>
<name>X0S203_9ZZZZ</name>